<comment type="catalytic activity">
    <reaction evidence="3">
        <text>a diacylglycerol + H2O = a monoacylglycerol + a fatty acid + H(+)</text>
        <dbReference type="Rhea" id="RHEA:32731"/>
        <dbReference type="ChEBI" id="CHEBI:15377"/>
        <dbReference type="ChEBI" id="CHEBI:15378"/>
        <dbReference type="ChEBI" id="CHEBI:17408"/>
        <dbReference type="ChEBI" id="CHEBI:18035"/>
        <dbReference type="ChEBI" id="CHEBI:28868"/>
    </reaction>
</comment>
<evidence type="ECO:0000313" key="7">
    <source>
        <dbReference type="EMBL" id="KLO09300.1"/>
    </source>
</evidence>
<evidence type="ECO:0000256" key="2">
    <source>
        <dbReference type="ARBA" id="ARBA00043996"/>
    </source>
</evidence>
<reference evidence="7 8" key="1">
    <citation type="submission" date="2015-04" db="EMBL/GenBank/DDBJ databases">
        <title>Complete genome sequence of Schizopora paradoxa KUC8140, a cosmopolitan wood degrader in East Asia.</title>
        <authorList>
            <consortium name="DOE Joint Genome Institute"/>
            <person name="Min B."/>
            <person name="Park H."/>
            <person name="Jang Y."/>
            <person name="Kim J.-J."/>
            <person name="Kim K.H."/>
            <person name="Pangilinan J."/>
            <person name="Lipzen A."/>
            <person name="Riley R."/>
            <person name="Grigoriev I.V."/>
            <person name="Spatafora J.W."/>
            <person name="Choi I.-G."/>
        </authorList>
    </citation>
    <scope>NUCLEOTIDE SEQUENCE [LARGE SCALE GENOMIC DNA]</scope>
    <source>
        <strain evidence="7 8">KUC8140</strain>
    </source>
</reference>
<protein>
    <submittedName>
        <fullName evidence="7">Lipase</fullName>
    </submittedName>
</protein>
<dbReference type="Proteomes" id="UP000053477">
    <property type="component" value="Unassembled WGS sequence"/>
</dbReference>
<dbReference type="SUPFAM" id="SSF53474">
    <property type="entry name" value="alpha/beta-Hydrolases"/>
    <property type="match status" value="1"/>
</dbReference>
<dbReference type="PANTHER" id="PTHR45856">
    <property type="entry name" value="ALPHA/BETA-HYDROLASES SUPERFAMILY PROTEIN"/>
    <property type="match status" value="1"/>
</dbReference>
<dbReference type="CDD" id="cd00519">
    <property type="entry name" value="Lipase_3"/>
    <property type="match status" value="1"/>
</dbReference>
<comment type="similarity">
    <text evidence="2">Belongs to the AB hydrolase superfamily. Lipase family. Class 3 subfamily.</text>
</comment>
<evidence type="ECO:0000256" key="5">
    <source>
        <dbReference type="SAM" id="SignalP"/>
    </source>
</evidence>
<evidence type="ECO:0000259" key="6">
    <source>
        <dbReference type="Pfam" id="PF01764"/>
    </source>
</evidence>
<proteinExistence type="inferred from homology"/>
<dbReference type="InterPro" id="IPR051218">
    <property type="entry name" value="Sec_MonoDiacylglyc_Lipase"/>
</dbReference>
<evidence type="ECO:0000256" key="1">
    <source>
        <dbReference type="ARBA" id="ARBA00023157"/>
    </source>
</evidence>
<dbReference type="OrthoDB" id="426718at2759"/>
<evidence type="ECO:0000313" key="8">
    <source>
        <dbReference type="Proteomes" id="UP000053477"/>
    </source>
</evidence>
<comment type="catalytic activity">
    <reaction evidence="4">
        <text>a monoacylglycerol + H2O = glycerol + a fatty acid + H(+)</text>
        <dbReference type="Rhea" id="RHEA:15245"/>
        <dbReference type="ChEBI" id="CHEBI:15377"/>
        <dbReference type="ChEBI" id="CHEBI:15378"/>
        <dbReference type="ChEBI" id="CHEBI:17408"/>
        <dbReference type="ChEBI" id="CHEBI:17754"/>
        <dbReference type="ChEBI" id="CHEBI:28868"/>
    </reaction>
</comment>
<name>A0A0H2RBP8_9AGAM</name>
<feature type="chain" id="PRO_5005201382" evidence="5">
    <location>
        <begin position="21"/>
        <end position="330"/>
    </location>
</feature>
<dbReference type="GO" id="GO:0006629">
    <property type="term" value="P:lipid metabolic process"/>
    <property type="evidence" value="ECO:0007669"/>
    <property type="project" value="InterPro"/>
</dbReference>
<evidence type="ECO:0000256" key="4">
    <source>
        <dbReference type="ARBA" id="ARBA00048461"/>
    </source>
</evidence>
<keyword evidence="5" id="KW-0732">Signal</keyword>
<dbReference type="Gene3D" id="3.40.50.1820">
    <property type="entry name" value="alpha/beta hydrolase"/>
    <property type="match status" value="1"/>
</dbReference>
<dbReference type="Pfam" id="PF01764">
    <property type="entry name" value="Lipase_3"/>
    <property type="match status" value="1"/>
</dbReference>
<dbReference type="PANTHER" id="PTHR45856:SF25">
    <property type="entry name" value="FUNGAL LIPASE-LIKE DOMAIN-CONTAINING PROTEIN"/>
    <property type="match status" value="1"/>
</dbReference>
<feature type="signal peptide" evidence="5">
    <location>
        <begin position="1"/>
        <end position="20"/>
    </location>
</feature>
<dbReference type="InterPro" id="IPR002921">
    <property type="entry name" value="Fungal_lipase-type"/>
</dbReference>
<organism evidence="7 8">
    <name type="scientific">Schizopora paradoxa</name>
    <dbReference type="NCBI Taxonomy" id="27342"/>
    <lineage>
        <taxon>Eukaryota</taxon>
        <taxon>Fungi</taxon>
        <taxon>Dikarya</taxon>
        <taxon>Basidiomycota</taxon>
        <taxon>Agaricomycotina</taxon>
        <taxon>Agaricomycetes</taxon>
        <taxon>Hymenochaetales</taxon>
        <taxon>Schizoporaceae</taxon>
        <taxon>Schizopora</taxon>
    </lineage>
</organism>
<dbReference type="EMBL" id="KQ086060">
    <property type="protein sequence ID" value="KLO09300.1"/>
    <property type="molecule type" value="Genomic_DNA"/>
</dbReference>
<dbReference type="InterPro" id="IPR029058">
    <property type="entry name" value="AB_hydrolase_fold"/>
</dbReference>
<sequence length="330" mass="36571">MARQILHTLLFSTFVYLATAIPTTTTYTQLSDINTRLPIHLPNPTLKERGTTINFLADPSSFRPYAYYASSAYCKPETIKDWSCGANCEQNQYFTVSAQGGDGDGTRYWYVGYDPALNNVIVGRQGTDPKSMMTLIDTANSGLTSLDSSLFPRDTFPATMQVHKKIADEHARTIMPIYIAVVNLVVKYMDKHPSVTLLGHSQGAALALLDAVFMVSHLPDWVFLQYVGYGQPRVGNQEFANYVDNYLFMVSNNGYWRITNKKDPIPVNPPISLGYHQTSGELHIEQDGQWGWCPGQDYNDTLCSVGAVPSNSDGVLDDSYGPYANVTIGC</sequence>
<evidence type="ECO:0000256" key="3">
    <source>
        <dbReference type="ARBA" id="ARBA00047591"/>
    </source>
</evidence>
<keyword evidence="8" id="KW-1185">Reference proteome</keyword>
<feature type="domain" description="Fungal lipase-type" evidence="6">
    <location>
        <begin position="143"/>
        <end position="271"/>
    </location>
</feature>
<gene>
    <name evidence="7" type="ORF">SCHPADRAFT_943744</name>
</gene>
<accession>A0A0H2RBP8</accession>
<dbReference type="InParanoid" id="A0A0H2RBP8"/>
<keyword evidence="1" id="KW-1015">Disulfide bond</keyword>
<dbReference type="AlphaFoldDB" id="A0A0H2RBP8"/>